<evidence type="ECO:0000256" key="9">
    <source>
        <dbReference type="ARBA" id="ARBA00023125"/>
    </source>
</evidence>
<accession>A0A537JI39</accession>
<feature type="short sequence motif" description="RadA KNRFG motif" evidence="11">
    <location>
        <begin position="266"/>
        <end position="270"/>
    </location>
</feature>
<dbReference type="SUPFAM" id="SSF52540">
    <property type="entry name" value="P-loop containing nucleoside triphosphate hydrolases"/>
    <property type="match status" value="1"/>
</dbReference>
<dbReference type="InterPro" id="IPR004504">
    <property type="entry name" value="DNA_repair_RadA"/>
</dbReference>
<comment type="similarity">
    <text evidence="11 13">Belongs to the RecA family. RadA subfamily.</text>
</comment>
<comment type="function">
    <text evidence="13">DNA-dependent ATPase involved in processing of recombination intermediates, plays a role in repairing DNA breaks. Stimulates the branch migration of RecA-mediated strand transfer reactions, allowing the 3' invading strand to extend heteroduplex DNA faster. Binds ssDNA in the presence of ADP but not other nucleotides, has ATPase activity that is stimulated by ssDNA and various branched DNA structures, but inhibited by SSB. Does not have RecA's homology-searching function.</text>
</comment>
<comment type="function">
    <text evidence="11">Plays a role in repairing double-strand DNA breaks, probably involving stabilizing or processing branched DNA or blocked replication forks.</text>
</comment>
<keyword evidence="5" id="KW-0378">Hydrolase</keyword>
<evidence type="ECO:0000256" key="7">
    <source>
        <dbReference type="ARBA" id="ARBA00022840"/>
    </source>
</evidence>
<dbReference type="Pfam" id="PF13481">
    <property type="entry name" value="AAA_25"/>
    <property type="match status" value="1"/>
</dbReference>
<dbReference type="InterPro" id="IPR027417">
    <property type="entry name" value="P-loop_NTPase"/>
</dbReference>
<dbReference type="InterPro" id="IPR041166">
    <property type="entry name" value="Rubredoxin_2"/>
</dbReference>
<keyword evidence="10 11" id="KW-0234">DNA repair</keyword>
<dbReference type="Proteomes" id="UP000318093">
    <property type="component" value="Unassembled WGS sequence"/>
</dbReference>
<dbReference type="PANTHER" id="PTHR32472">
    <property type="entry name" value="DNA REPAIR PROTEIN RADA"/>
    <property type="match status" value="1"/>
</dbReference>
<keyword evidence="2 11" id="KW-0547">Nucleotide-binding</keyword>
<dbReference type="PRINTS" id="PR01874">
    <property type="entry name" value="DNAREPAIRADA"/>
</dbReference>
<dbReference type="AlphaFoldDB" id="A0A537JI39"/>
<keyword evidence="4 13" id="KW-0863">Zinc-finger</keyword>
<protein>
    <recommendedName>
        <fullName evidence="11 12">DNA repair protein RadA</fullName>
    </recommendedName>
</protein>
<dbReference type="Gene3D" id="3.30.230.10">
    <property type="match status" value="1"/>
</dbReference>
<evidence type="ECO:0000313" key="15">
    <source>
        <dbReference type="EMBL" id="TMI83227.1"/>
    </source>
</evidence>
<keyword evidence="9 11" id="KW-0238">DNA-binding</keyword>
<organism evidence="15 16">
    <name type="scientific">Candidatus Segetimicrobium genomatis</name>
    <dbReference type="NCBI Taxonomy" id="2569760"/>
    <lineage>
        <taxon>Bacteria</taxon>
        <taxon>Bacillati</taxon>
        <taxon>Candidatus Sysuimicrobiota</taxon>
        <taxon>Candidatus Sysuimicrobiia</taxon>
        <taxon>Candidatus Sysuimicrobiales</taxon>
        <taxon>Candidatus Segetimicrobiaceae</taxon>
        <taxon>Candidatus Segetimicrobium</taxon>
    </lineage>
</organism>
<comment type="caution">
    <text evidence="15">The sequence shown here is derived from an EMBL/GenBank/DDBJ whole genome shotgun (WGS) entry which is preliminary data.</text>
</comment>
<dbReference type="PANTHER" id="PTHR32472:SF10">
    <property type="entry name" value="DNA REPAIR PROTEIN RADA-LIKE PROTEIN"/>
    <property type="match status" value="1"/>
</dbReference>
<evidence type="ECO:0000256" key="1">
    <source>
        <dbReference type="ARBA" id="ARBA00022723"/>
    </source>
</evidence>
<dbReference type="GO" id="GO:0008270">
    <property type="term" value="F:zinc ion binding"/>
    <property type="evidence" value="ECO:0007669"/>
    <property type="project" value="UniProtKB-KW"/>
</dbReference>
<dbReference type="GO" id="GO:0016787">
    <property type="term" value="F:hydrolase activity"/>
    <property type="evidence" value="ECO:0007669"/>
    <property type="project" value="UniProtKB-KW"/>
</dbReference>
<evidence type="ECO:0000256" key="8">
    <source>
        <dbReference type="ARBA" id="ARBA00023016"/>
    </source>
</evidence>
<reference evidence="15 16" key="1">
    <citation type="journal article" date="2019" name="Nat. Microbiol.">
        <title>Mediterranean grassland soil C-N compound turnover is dependent on rainfall and depth, and is mediated by genomically divergent microorganisms.</title>
        <authorList>
            <person name="Diamond S."/>
            <person name="Andeer P.F."/>
            <person name="Li Z."/>
            <person name="Crits-Christoph A."/>
            <person name="Burstein D."/>
            <person name="Anantharaman K."/>
            <person name="Lane K.R."/>
            <person name="Thomas B.C."/>
            <person name="Pan C."/>
            <person name="Northen T.R."/>
            <person name="Banfield J.F."/>
        </authorList>
    </citation>
    <scope>NUCLEOTIDE SEQUENCE [LARGE SCALE GENOMIC DNA]</scope>
    <source>
        <strain evidence="15">NP_6</strain>
    </source>
</reference>
<evidence type="ECO:0000313" key="16">
    <source>
        <dbReference type="Proteomes" id="UP000318093"/>
    </source>
</evidence>
<evidence type="ECO:0000259" key="14">
    <source>
        <dbReference type="PROSITE" id="PS50162"/>
    </source>
</evidence>
<evidence type="ECO:0000256" key="3">
    <source>
        <dbReference type="ARBA" id="ARBA00022763"/>
    </source>
</evidence>
<evidence type="ECO:0000256" key="2">
    <source>
        <dbReference type="ARBA" id="ARBA00022741"/>
    </source>
</evidence>
<dbReference type="NCBIfam" id="TIGR00416">
    <property type="entry name" value="sms"/>
    <property type="match status" value="1"/>
</dbReference>
<dbReference type="EMBL" id="VBAN01000120">
    <property type="protein sequence ID" value="TMI83227.1"/>
    <property type="molecule type" value="Genomic_DNA"/>
</dbReference>
<keyword evidence="6 13" id="KW-0862">Zinc</keyword>
<dbReference type="InterPro" id="IPR020588">
    <property type="entry name" value="RecA_ATP-bd"/>
</dbReference>
<keyword evidence="7 11" id="KW-0067">ATP-binding</keyword>
<dbReference type="Pfam" id="PF13541">
    <property type="entry name" value="ChlI"/>
    <property type="match status" value="1"/>
</dbReference>
<comment type="domain">
    <text evidence="11">The middle region has homology to RecA with ATPase motifs including the RadA KNRFG motif, while the C-terminus is homologous to Lon protease.</text>
</comment>
<dbReference type="InterPro" id="IPR003593">
    <property type="entry name" value="AAA+_ATPase"/>
</dbReference>
<dbReference type="InterPro" id="IPR020568">
    <property type="entry name" value="Ribosomal_Su5_D2-typ_SF"/>
</dbReference>
<proteinExistence type="inferred from homology"/>
<dbReference type="Gene3D" id="3.40.50.300">
    <property type="entry name" value="P-loop containing nucleotide triphosphate hydrolases"/>
    <property type="match status" value="1"/>
</dbReference>
<dbReference type="GO" id="GO:0003684">
    <property type="term" value="F:damaged DNA binding"/>
    <property type="evidence" value="ECO:0007669"/>
    <property type="project" value="InterPro"/>
</dbReference>
<dbReference type="HAMAP" id="MF_01498">
    <property type="entry name" value="RadA_bact"/>
    <property type="match status" value="1"/>
</dbReference>
<name>A0A537JI39_9BACT</name>
<dbReference type="FunFam" id="3.40.50.300:FF:000050">
    <property type="entry name" value="DNA repair protein RadA"/>
    <property type="match status" value="1"/>
</dbReference>
<dbReference type="GO" id="GO:0140664">
    <property type="term" value="F:ATP-dependent DNA damage sensor activity"/>
    <property type="evidence" value="ECO:0007669"/>
    <property type="project" value="InterPro"/>
</dbReference>
<gene>
    <name evidence="11 15" type="primary">radA</name>
    <name evidence="15" type="ORF">E6H03_04095</name>
</gene>
<dbReference type="SMART" id="SM00382">
    <property type="entry name" value="AAA"/>
    <property type="match status" value="1"/>
</dbReference>
<evidence type="ECO:0000256" key="13">
    <source>
        <dbReference type="RuleBase" id="RU003555"/>
    </source>
</evidence>
<evidence type="ECO:0000256" key="6">
    <source>
        <dbReference type="ARBA" id="ARBA00022833"/>
    </source>
</evidence>
<evidence type="ECO:0000256" key="4">
    <source>
        <dbReference type="ARBA" id="ARBA00022771"/>
    </source>
</evidence>
<dbReference type="InterPro" id="IPR014721">
    <property type="entry name" value="Ribsml_uS5_D2-typ_fold_subgr"/>
</dbReference>
<dbReference type="CDD" id="cd01121">
    <property type="entry name" value="RadA_SMS_N"/>
    <property type="match status" value="1"/>
</dbReference>
<dbReference type="GO" id="GO:0005524">
    <property type="term" value="F:ATP binding"/>
    <property type="evidence" value="ECO:0007669"/>
    <property type="project" value="UniProtKB-UniRule"/>
</dbReference>
<feature type="region of interest" description="Lon-protease-like" evidence="11">
    <location>
        <begin position="365"/>
        <end position="468"/>
    </location>
</feature>
<keyword evidence="8 11" id="KW-0346">Stress response</keyword>
<dbReference type="Pfam" id="PF18073">
    <property type="entry name" value="Zn_ribbon_LapB"/>
    <property type="match status" value="1"/>
</dbReference>
<feature type="domain" description="RecA family profile 1" evidence="14">
    <location>
        <begin position="80"/>
        <end position="229"/>
    </location>
</feature>
<keyword evidence="3 11" id="KW-0227">DNA damage</keyword>
<dbReference type="PROSITE" id="PS50162">
    <property type="entry name" value="RECA_2"/>
    <property type="match status" value="1"/>
</dbReference>
<evidence type="ECO:0000256" key="5">
    <source>
        <dbReference type="ARBA" id="ARBA00022801"/>
    </source>
</evidence>
<sequence>MGAAVRRRGGDAAGAGRVVYVCQECGYESAKWLGRCPGCEAWSTLVEEPVAEPGAPRRAWRAKPSGASAPTPIGEVTLEREPRLEVGLGEVDRVLGGGLVPGSLVLLGGDPGIGKSTLALQVAHHLAPTRTVLYVSGEESVRQTKMRAARLGIDAPRLLVLAETNLEEITAHVSEAQPALVVIDSIQTIYRPDLPAAPGSVGQIRECTGDLLRVAKSDGGPAILIVGHVTKEGAIAGPRVLEHMVDTVLYFEGERHHAYRLLRVTKNRFGSTNEIGIFSMSGRGLAEVSDPSALFLSERPLDAPGSVVVCAVEGSRPLLLEVQALVTRTPFGLPRRTAAGVDTNRMLLLLAVLEKRAGLHLATFDVYVSVAGGVQVEEPAVDLGVALAVASSHRERPADPGTVVVGEVGLGGEIRAVSRIAGRVAEAAKLGFRRVILPRANLAGIEDRGGLELAGVGDIREALDLLIG</sequence>
<evidence type="ECO:0000256" key="10">
    <source>
        <dbReference type="ARBA" id="ARBA00023204"/>
    </source>
</evidence>
<feature type="binding site" evidence="11">
    <location>
        <begin position="109"/>
        <end position="116"/>
    </location>
    <ligand>
        <name>ATP</name>
        <dbReference type="ChEBI" id="CHEBI:30616"/>
    </ligand>
</feature>
<keyword evidence="1 11" id="KW-0479">Metal-binding</keyword>
<evidence type="ECO:0000256" key="12">
    <source>
        <dbReference type="NCBIfam" id="TIGR00416"/>
    </source>
</evidence>
<evidence type="ECO:0000256" key="11">
    <source>
        <dbReference type="HAMAP-Rule" id="MF_01498"/>
    </source>
</evidence>
<dbReference type="SUPFAM" id="SSF54211">
    <property type="entry name" value="Ribosomal protein S5 domain 2-like"/>
    <property type="match status" value="1"/>
</dbReference>
<dbReference type="GO" id="GO:0005829">
    <property type="term" value="C:cytosol"/>
    <property type="evidence" value="ECO:0007669"/>
    <property type="project" value="TreeGrafter"/>
</dbReference>
<dbReference type="GO" id="GO:0000725">
    <property type="term" value="P:recombinational repair"/>
    <property type="evidence" value="ECO:0007669"/>
    <property type="project" value="UniProtKB-UniRule"/>
</dbReference>